<dbReference type="EnsemblPlants" id="OMERI09G05180.1">
    <property type="protein sequence ID" value="OMERI09G05180.1"/>
    <property type="gene ID" value="OMERI09G05180"/>
</dbReference>
<dbReference type="HOGENOM" id="CLU_2780173_0_0_1"/>
<name>A0A0E0ER19_9ORYZ</name>
<evidence type="ECO:0000313" key="2">
    <source>
        <dbReference type="Proteomes" id="UP000008021"/>
    </source>
</evidence>
<reference evidence="1" key="1">
    <citation type="submission" date="2015-04" db="UniProtKB">
        <authorList>
            <consortium name="EnsemblPlants"/>
        </authorList>
    </citation>
    <scope>IDENTIFICATION</scope>
</reference>
<proteinExistence type="predicted"/>
<reference evidence="1" key="2">
    <citation type="submission" date="2018-05" db="EMBL/GenBank/DDBJ databases">
        <title>OmerRS3 (Oryza meridionalis Reference Sequence Version 3).</title>
        <authorList>
            <person name="Zhang J."/>
            <person name="Kudrna D."/>
            <person name="Lee S."/>
            <person name="Talag J."/>
            <person name="Welchert J."/>
            <person name="Wing R.A."/>
        </authorList>
    </citation>
    <scope>NUCLEOTIDE SEQUENCE [LARGE SCALE GENOMIC DNA]</scope>
    <source>
        <strain evidence="1">cv. OR44</strain>
    </source>
</reference>
<evidence type="ECO:0000313" key="1">
    <source>
        <dbReference type="EnsemblPlants" id="OMERI09G05180.1"/>
    </source>
</evidence>
<sequence length="69" mass="7505">MTKPPTTCSSVAWTVEDLLAAAASDELWRGAWTVEDLLNVEDMAASDELQHEAWTLEDAATGDDLRRGA</sequence>
<dbReference type="Gramene" id="OMERI09G05180.1">
    <property type="protein sequence ID" value="OMERI09G05180.1"/>
    <property type="gene ID" value="OMERI09G05180"/>
</dbReference>
<keyword evidence="2" id="KW-1185">Reference proteome</keyword>
<accession>A0A0E0ER19</accession>
<protein>
    <submittedName>
        <fullName evidence="1">Uncharacterized protein</fullName>
    </submittedName>
</protein>
<dbReference type="Proteomes" id="UP000008021">
    <property type="component" value="Chromosome 9"/>
</dbReference>
<dbReference type="AlphaFoldDB" id="A0A0E0ER19"/>
<organism evidence="1">
    <name type="scientific">Oryza meridionalis</name>
    <dbReference type="NCBI Taxonomy" id="40149"/>
    <lineage>
        <taxon>Eukaryota</taxon>
        <taxon>Viridiplantae</taxon>
        <taxon>Streptophyta</taxon>
        <taxon>Embryophyta</taxon>
        <taxon>Tracheophyta</taxon>
        <taxon>Spermatophyta</taxon>
        <taxon>Magnoliopsida</taxon>
        <taxon>Liliopsida</taxon>
        <taxon>Poales</taxon>
        <taxon>Poaceae</taxon>
        <taxon>BOP clade</taxon>
        <taxon>Oryzoideae</taxon>
        <taxon>Oryzeae</taxon>
        <taxon>Oryzinae</taxon>
        <taxon>Oryza</taxon>
    </lineage>
</organism>